<dbReference type="Pfam" id="PF03929">
    <property type="entry name" value="PepSY_TM"/>
    <property type="match status" value="1"/>
</dbReference>
<gene>
    <name evidence="3" type="ORF">ACJEBI_02780</name>
</gene>
<keyword evidence="4" id="KW-1185">Reference proteome</keyword>
<evidence type="ECO:0000313" key="4">
    <source>
        <dbReference type="Proteomes" id="UP001623041"/>
    </source>
</evidence>
<dbReference type="Proteomes" id="UP001623041">
    <property type="component" value="Unassembled WGS sequence"/>
</dbReference>
<keyword evidence="2" id="KW-1133">Transmembrane helix</keyword>
<dbReference type="InterPro" id="IPR005625">
    <property type="entry name" value="PepSY-ass_TM"/>
</dbReference>
<protein>
    <submittedName>
        <fullName evidence="3">PepSY-associated TM helix domain-containing protein</fullName>
    </submittedName>
</protein>
<organism evidence="3 4">
    <name type="scientific">Bacillus salipaludis</name>
    <dbReference type="NCBI Taxonomy" id="2547811"/>
    <lineage>
        <taxon>Bacteria</taxon>
        <taxon>Bacillati</taxon>
        <taxon>Bacillota</taxon>
        <taxon>Bacilli</taxon>
        <taxon>Bacillales</taxon>
        <taxon>Bacillaceae</taxon>
        <taxon>Bacillus</taxon>
    </lineage>
</organism>
<feature type="compositionally biased region" description="Low complexity" evidence="1">
    <location>
        <begin position="75"/>
        <end position="106"/>
    </location>
</feature>
<keyword evidence="2" id="KW-0812">Transmembrane</keyword>
<sequence length="180" mass="19346">MKKMRRAHLWIGLIASILIFMESITGLLMNEPWLIGQSQVEGGRGNFQPGQFNRGQFNQGQAGQGTTSDSGQALGQGSQKQGQTGTNENGQFQGPPGFGGNRNFAGGTRGEGIGQGSLLNTIRGLHEGRIGNTDIKWLIDLAALAMIFLTGSGIYLSINVLRAESKRKKRQNESIETLAD</sequence>
<dbReference type="EMBL" id="JBJHQH010000002">
    <property type="protein sequence ID" value="MFK9090410.1"/>
    <property type="molecule type" value="Genomic_DNA"/>
</dbReference>
<accession>A0ABW8RAF6</accession>
<feature type="transmembrane region" description="Helical" evidence="2">
    <location>
        <begin position="7"/>
        <end position="29"/>
    </location>
</feature>
<proteinExistence type="predicted"/>
<feature type="transmembrane region" description="Helical" evidence="2">
    <location>
        <begin position="137"/>
        <end position="161"/>
    </location>
</feature>
<dbReference type="RefSeq" id="WP_406579109.1">
    <property type="nucleotide sequence ID" value="NZ_JBJHQH010000002.1"/>
</dbReference>
<feature type="compositionally biased region" description="Low complexity" evidence="1">
    <location>
        <begin position="46"/>
        <end position="65"/>
    </location>
</feature>
<evidence type="ECO:0000256" key="1">
    <source>
        <dbReference type="SAM" id="MobiDB-lite"/>
    </source>
</evidence>
<reference evidence="3 4" key="1">
    <citation type="submission" date="2024-11" db="EMBL/GenBank/DDBJ databases">
        <authorList>
            <person name="Lucas J.A."/>
        </authorList>
    </citation>
    <scope>NUCLEOTIDE SEQUENCE [LARGE SCALE GENOMIC DNA]</scope>
    <source>
        <strain evidence="3 4">Z 5.4</strain>
    </source>
</reference>
<keyword evidence="2" id="KW-0472">Membrane</keyword>
<feature type="region of interest" description="Disordered" evidence="1">
    <location>
        <begin position="45"/>
        <end position="110"/>
    </location>
</feature>
<evidence type="ECO:0000256" key="2">
    <source>
        <dbReference type="SAM" id="Phobius"/>
    </source>
</evidence>
<name>A0ABW8RAF6_9BACI</name>
<evidence type="ECO:0000313" key="3">
    <source>
        <dbReference type="EMBL" id="MFK9090410.1"/>
    </source>
</evidence>
<comment type="caution">
    <text evidence="3">The sequence shown here is derived from an EMBL/GenBank/DDBJ whole genome shotgun (WGS) entry which is preliminary data.</text>
</comment>